<dbReference type="InterPro" id="IPR003346">
    <property type="entry name" value="Transposase_20"/>
</dbReference>
<keyword evidence="5" id="KW-1185">Reference proteome</keyword>
<evidence type="ECO:0000313" key="4">
    <source>
        <dbReference type="EMBL" id="PWU44191.1"/>
    </source>
</evidence>
<feature type="domain" description="Transposase IS116/IS110/IS902 C-terminal" evidence="3">
    <location>
        <begin position="233"/>
        <end position="306"/>
    </location>
</feature>
<dbReference type="Proteomes" id="UP000245683">
    <property type="component" value="Unassembled WGS sequence"/>
</dbReference>
<sequence length="350" mass="38565">MPMLAESVDAVIGVDTHTDTHTACLVDGTGREVAAVTVEASPDGYSELIAWAAQQAPGPRLTWAVEGCRSHGAGLLRALLAAGQHVVEAGRPQRVGRRPGGKSDPSDARLAARTTLAAGHHAQPRSDGDREALRILLVAREHANATRTAAINVFKALLLTAPDQLREPLRRQSTPRQTAACALLRVHARHTPAERVLRQTLRNLAQRIRQLDREIRANERQLHDLVDTIMPALLAEPGVGPVSAAHLIIAWSHPGRCRSEAAFAALAGVSPLQASSGRITRHRLNRFGDRQLNRALHTIVNWRMIHGHEPTQHYLTRRRAQQKSDAEIRRCLKRYTARHMFRLMETAGRT</sequence>
<dbReference type="InterPro" id="IPR047650">
    <property type="entry name" value="Transpos_IS110"/>
</dbReference>
<keyword evidence="1" id="KW-0175">Coiled coil</keyword>
<dbReference type="RefSeq" id="WP_109947418.1">
    <property type="nucleotide sequence ID" value="NZ_QGGF01000037.1"/>
</dbReference>
<feature type="coiled-coil region" evidence="1">
    <location>
        <begin position="194"/>
        <end position="228"/>
    </location>
</feature>
<protein>
    <submittedName>
        <fullName evidence="4">IS110 family transposase</fullName>
    </submittedName>
</protein>
<accession>A0A317JTR9</accession>
<gene>
    <name evidence="4" type="ORF">DLJ46_27300</name>
</gene>
<organism evidence="4 5">
    <name type="scientific">Micromonospora globispora</name>
    <dbReference type="NCBI Taxonomy" id="1450148"/>
    <lineage>
        <taxon>Bacteria</taxon>
        <taxon>Bacillati</taxon>
        <taxon>Actinomycetota</taxon>
        <taxon>Actinomycetes</taxon>
        <taxon>Micromonosporales</taxon>
        <taxon>Micromonosporaceae</taxon>
        <taxon>Micromonospora</taxon>
    </lineage>
</organism>
<dbReference type="PANTHER" id="PTHR33055:SF16">
    <property type="entry name" value="TRANSPOSASE FOR INSERTION SEQUENCE ELEMENT IS1547"/>
    <property type="match status" value="1"/>
</dbReference>
<evidence type="ECO:0000313" key="5">
    <source>
        <dbReference type="Proteomes" id="UP000245683"/>
    </source>
</evidence>
<reference evidence="5" key="1">
    <citation type="submission" date="2018-05" db="EMBL/GenBank/DDBJ databases">
        <title>Micromonospora globispora sp. nov. and Micromonospora rugosa sp. nov., isolated from marine sediment.</title>
        <authorList>
            <person name="Carro L."/>
            <person name="Aysel V."/>
            <person name="Cetin D."/>
            <person name="Igual J.M."/>
            <person name="Klenk H.-P."/>
            <person name="Trujillo M.E."/>
            <person name="Sahin N."/>
        </authorList>
    </citation>
    <scope>NUCLEOTIDE SEQUENCE [LARGE SCALE GENOMIC DNA]</scope>
    <source>
        <strain evidence="5">S2904</strain>
    </source>
</reference>
<dbReference type="Pfam" id="PF02371">
    <property type="entry name" value="Transposase_20"/>
    <property type="match status" value="1"/>
</dbReference>
<dbReference type="GO" id="GO:0003677">
    <property type="term" value="F:DNA binding"/>
    <property type="evidence" value="ECO:0007669"/>
    <property type="project" value="InterPro"/>
</dbReference>
<dbReference type="EMBL" id="QGSV01000350">
    <property type="protein sequence ID" value="PWU44191.1"/>
    <property type="molecule type" value="Genomic_DNA"/>
</dbReference>
<dbReference type="NCBIfam" id="NF033542">
    <property type="entry name" value="transpos_IS110"/>
    <property type="match status" value="1"/>
</dbReference>
<dbReference type="InterPro" id="IPR002525">
    <property type="entry name" value="Transp_IS110-like_N"/>
</dbReference>
<dbReference type="GO" id="GO:0004803">
    <property type="term" value="F:transposase activity"/>
    <property type="evidence" value="ECO:0007669"/>
    <property type="project" value="InterPro"/>
</dbReference>
<evidence type="ECO:0000256" key="1">
    <source>
        <dbReference type="SAM" id="Coils"/>
    </source>
</evidence>
<dbReference type="Pfam" id="PF01548">
    <property type="entry name" value="DEDD_Tnp_IS110"/>
    <property type="match status" value="1"/>
</dbReference>
<evidence type="ECO:0000259" key="3">
    <source>
        <dbReference type="Pfam" id="PF02371"/>
    </source>
</evidence>
<dbReference type="PANTHER" id="PTHR33055">
    <property type="entry name" value="TRANSPOSASE FOR INSERTION SEQUENCE ELEMENT IS1111A"/>
    <property type="match status" value="1"/>
</dbReference>
<dbReference type="OrthoDB" id="4337860at2"/>
<dbReference type="GO" id="GO:0006313">
    <property type="term" value="P:DNA transposition"/>
    <property type="evidence" value="ECO:0007669"/>
    <property type="project" value="InterPro"/>
</dbReference>
<name>A0A317JTR9_9ACTN</name>
<evidence type="ECO:0000259" key="2">
    <source>
        <dbReference type="Pfam" id="PF01548"/>
    </source>
</evidence>
<feature type="domain" description="Transposase IS110-like N-terminal" evidence="2">
    <location>
        <begin position="12"/>
        <end position="159"/>
    </location>
</feature>
<dbReference type="AlphaFoldDB" id="A0A317JTR9"/>
<proteinExistence type="predicted"/>
<comment type="caution">
    <text evidence="4">The sequence shown here is derived from an EMBL/GenBank/DDBJ whole genome shotgun (WGS) entry which is preliminary data.</text>
</comment>